<reference evidence="2 3" key="1">
    <citation type="submission" date="2016-08" db="EMBL/GenBank/DDBJ databases">
        <authorList>
            <person name="Seilhamer J.J."/>
        </authorList>
    </citation>
    <scope>NUCLEOTIDE SEQUENCE [LARGE SCALE GENOMIC DNA]</scope>
    <source>
        <strain evidence="2 3">PH27A</strain>
    </source>
</reference>
<dbReference type="SMART" id="SM00901">
    <property type="entry name" value="FRG"/>
    <property type="match status" value="1"/>
</dbReference>
<dbReference type="AlphaFoldDB" id="A0A1E2VA17"/>
<feature type="domain" description="FRG" evidence="1">
    <location>
        <begin position="22"/>
        <end position="118"/>
    </location>
</feature>
<accession>A0A1E2VA17</accession>
<proteinExistence type="predicted"/>
<protein>
    <recommendedName>
        <fullName evidence="1">FRG domain-containing protein</fullName>
    </recommendedName>
</protein>
<sequence>MKTRTVTTFAEFVEEVESLSENSDLMLFRGQAKKGNLLPSIARNDPSYDSTEDEKELLKELRRMGSSILPRADMDDWELLVVAQHFGMKTRLLDWTSNPLAALFFACNDWQKGTVYVYALDAMQFLGEPKKGPFETGKTQVIRPNLNNPRIIAQHGWFTAHKFSRKTKKFVPLEKNNEIKTSVLEIKVPEEARPILLKSLERHGVSSRTLFPDLEGLCKYLNWKHANA</sequence>
<dbReference type="RefSeq" id="WP_068998435.1">
    <property type="nucleotide sequence ID" value="NZ_MDTQ01000001.1"/>
</dbReference>
<organism evidence="2 3">
    <name type="scientific">Terasakiispira papahanaumokuakeensis</name>
    <dbReference type="NCBI Taxonomy" id="197479"/>
    <lineage>
        <taxon>Bacteria</taxon>
        <taxon>Pseudomonadati</taxon>
        <taxon>Pseudomonadota</taxon>
        <taxon>Gammaproteobacteria</taxon>
        <taxon>Oceanospirillales</taxon>
        <taxon>Terasakiispira</taxon>
    </lineage>
</organism>
<dbReference type="EMBL" id="MDTQ01000001">
    <property type="protein sequence ID" value="ODC03850.1"/>
    <property type="molecule type" value="Genomic_DNA"/>
</dbReference>
<dbReference type="Pfam" id="PF08867">
    <property type="entry name" value="FRG"/>
    <property type="match status" value="1"/>
</dbReference>
<name>A0A1E2VA17_9GAMM</name>
<gene>
    <name evidence="2" type="ORF">BFW38_10135</name>
</gene>
<evidence type="ECO:0000259" key="1">
    <source>
        <dbReference type="SMART" id="SM00901"/>
    </source>
</evidence>
<evidence type="ECO:0000313" key="2">
    <source>
        <dbReference type="EMBL" id="ODC03850.1"/>
    </source>
</evidence>
<evidence type="ECO:0000313" key="3">
    <source>
        <dbReference type="Proteomes" id="UP000094291"/>
    </source>
</evidence>
<keyword evidence="3" id="KW-1185">Reference proteome</keyword>
<dbReference type="Proteomes" id="UP000094291">
    <property type="component" value="Unassembled WGS sequence"/>
</dbReference>
<dbReference type="InterPro" id="IPR014966">
    <property type="entry name" value="FRG-dom"/>
</dbReference>
<comment type="caution">
    <text evidence="2">The sequence shown here is derived from an EMBL/GenBank/DDBJ whole genome shotgun (WGS) entry which is preliminary data.</text>
</comment>